<evidence type="ECO:0000313" key="11">
    <source>
        <dbReference type="Proteomes" id="UP000030653"/>
    </source>
</evidence>
<feature type="compositionally biased region" description="Polar residues" evidence="7">
    <location>
        <begin position="298"/>
        <end position="309"/>
    </location>
</feature>
<evidence type="ECO:0000259" key="9">
    <source>
        <dbReference type="Pfam" id="PF04444"/>
    </source>
</evidence>
<dbReference type="InterPro" id="IPR007535">
    <property type="entry name" value="Catechol_dOase_N"/>
</dbReference>
<dbReference type="InterPro" id="IPR050770">
    <property type="entry name" value="Intradiol_RC_Dioxygenase"/>
</dbReference>
<feature type="compositionally biased region" description="Low complexity" evidence="7">
    <location>
        <begin position="227"/>
        <end position="240"/>
    </location>
</feature>
<dbReference type="PANTHER" id="PTHR33711">
    <property type="entry name" value="DIOXYGENASE, PUTATIVE (AFU_ORTHOLOGUE AFUA_2G02910)-RELATED"/>
    <property type="match status" value="1"/>
</dbReference>
<comment type="similarity">
    <text evidence="2">Belongs to the intradiol ring-cleavage dioxygenase family.</text>
</comment>
<comment type="cofactor">
    <cofactor evidence="1">
        <name>Fe(3+)</name>
        <dbReference type="ChEBI" id="CHEBI:29034"/>
    </cofactor>
</comment>
<feature type="domain" description="Intradiol ring-cleavage dioxygenases" evidence="8">
    <location>
        <begin position="121"/>
        <end position="209"/>
    </location>
</feature>
<dbReference type="EMBL" id="JH795867">
    <property type="protein sequence ID" value="EJU00188.1"/>
    <property type="molecule type" value="Genomic_DNA"/>
</dbReference>
<evidence type="ECO:0000256" key="3">
    <source>
        <dbReference type="ARBA" id="ARBA00022723"/>
    </source>
</evidence>
<feature type="compositionally biased region" description="Polar residues" evidence="7">
    <location>
        <begin position="317"/>
        <end position="337"/>
    </location>
</feature>
<proteinExistence type="inferred from homology"/>
<accession>M5G8W0</accession>
<feature type="domain" description="Catechol dioxygenase N-terminal" evidence="9">
    <location>
        <begin position="44"/>
        <end position="106"/>
    </location>
</feature>
<keyword evidence="5" id="KW-0560">Oxidoreductase</keyword>
<dbReference type="GO" id="GO:0008199">
    <property type="term" value="F:ferric iron binding"/>
    <property type="evidence" value="ECO:0007669"/>
    <property type="project" value="InterPro"/>
</dbReference>
<dbReference type="RefSeq" id="XP_040627085.1">
    <property type="nucleotide sequence ID" value="XM_040768769.1"/>
</dbReference>
<name>M5G8W0_DACPD</name>
<keyword evidence="3" id="KW-0479">Metal-binding</keyword>
<evidence type="ECO:0000256" key="2">
    <source>
        <dbReference type="ARBA" id="ARBA00007825"/>
    </source>
</evidence>
<protein>
    <submittedName>
        <fullName evidence="10">Aromatic compound dioxygenase</fullName>
    </submittedName>
</protein>
<organism evidence="10 11">
    <name type="scientific">Dacryopinax primogenitus (strain DJM 731)</name>
    <name type="common">Brown rot fungus</name>
    <dbReference type="NCBI Taxonomy" id="1858805"/>
    <lineage>
        <taxon>Eukaryota</taxon>
        <taxon>Fungi</taxon>
        <taxon>Dikarya</taxon>
        <taxon>Basidiomycota</taxon>
        <taxon>Agaricomycotina</taxon>
        <taxon>Dacrymycetes</taxon>
        <taxon>Dacrymycetales</taxon>
        <taxon>Dacrymycetaceae</taxon>
        <taxon>Dacryopinax</taxon>
    </lineage>
</organism>
<evidence type="ECO:0000256" key="5">
    <source>
        <dbReference type="ARBA" id="ARBA00023002"/>
    </source>
</evidence>
<dbReference type="STRING" id="1858805.M5G8W0"/>
<dbReference type="Pfam" id="PF04444">
    <property type="entry name" value="Dioxygenase_N"/>
    <property type="match status" value="1"/>
</dbReference>
<evidence type="ECO:0000256" key="4">
    <source>
        <dbReference type="ARBA" id="ARBA00022964"/>
    </source>
</evidence>
<dbReference type="InterPro" id="IPR000627">
    <property type="entry name" value="Intradiol_dOase_C"/>
</dbReference>
<keyword evidence="6" id="KW-0408">Iron</keyword>
<keyword evidence="4 10" id="KW-0223">Dioxygenase</keyword>
<dbReference type="OrthoDB" id="5238185at2759"/>
<feature type="compositionally biased region" description="Low complexity" evidence="7">
    <location>
        <begin position="280"/>
        <end position="296"/>
    </location>
</feature>
<sequence length="431" mass="46744">MSAAQRKAPSKAVQLAIDAGAPTIIDPSTLPDVTDISPETVMEMRHLHDYARETKLTTEEWITAIQFLTAMGQKCSPIRHEFILLSDVLGVSALVDSINHTRQPNATENTVLVDQQGPMASEGKGDPLLVTLRVLDTQGRPVPGARVEMWETDAEGFYDTQYEGRTGPDCRGRLNTQEDGVCEFWAVFPVAYPIPSDGPVGSLLRSLHTSWPSTPPMFLPAGDDPISQQQSSSTYQTTHHSSNSSVAASYSNSYAGNPYVPALGVYQEHLIAPIHPLEFGQAPQQQSPHSQSLHGLTPYQSYQSYQPGPSTAGPPSIWQSSQVPSTSRQTFPSLNTNPPYHPYSPYAHHPLGFSEAQRPQWDQNVNAFMGNPTTHTPSSGSCVACGTQTGDTGRCQNGNLHYVHRGGCLSHMEKACPVANLCEAAAIPETQ</sequence>
<dbReference type="Proteomes" id="UP000030653">
    <property type="component" value="Unassembled WGS sequence"/>
</dbReference>
<dbReference type="SUPFAM" id="SSF49482">
    <property type="entry name" value="Aromatic compound dioxygenase"/>
    <property type="match status" value="1"/>
</dbReference>
<evidence type="ECO:0000256" key="7">
    <source>
        <dbReference type="SAM" id="MobiDB-lite"/>
    </source>
</evidence>
<gene>
    <name evidence="10" type="ORF">DACRYDRAFT_108936</name>
</gene>
<reference evidence="10 11" key="1">
    <citation type="journal article" date="2012" name="Science">
        <title>The Paleozoic origin of enzymatic lignin decomposition reconstructed from 31 fungal genomes.</title>
        <authorList>
            <person name="Floudas D."/>
            <person name="Binder M."/>
            <person name="Riley R."/>
            <person name="Barry K."/>
            <person name="Blanchette R.A."/>
            <person name="Henrissat B."/>
            <person name="Martinez A.T."/>
            <person name="Otillar R."/>
            <person name="Spatafora J.W."/>
            <person name="Yadav J.S."/>
            <person name="Aerts A."/>
            <person name="Benoit I."/>
            <person name="Boyd A."/>
            <person name="Carlson A."/>
            <person name="Copeland A."/>
            <person name="Coutinho P.M."/>
            <person name="de Vries R.P."/>
            <person name="Ferreira P."/>
            <person name="Findley K."/>
            <person name="Foster B."/>
            <person name="Gaskell J."/>
            <person name="Glotzer D."/>
            <person name="Gorecki P."/>
            <person name="Heitman J."/>
            <person name="Hesse C."/>
            <person name="Hori C."/>
            <person name="Igarashi K."/>
            <person name="Jurgens J.A."/>
            <person name="Kallen N."/>
            <person name="Kersten P."/>
            <person name="Kohler A."/>
            <person name="Kuees U."/>
            <person name="Kumar T.K.A."/>
            <person name="Kuo A."/>
            <person name="LaButti K."/>
            <person name="Larrondo L.F."/>
            <person name="Lindquist E."/>
            <person name="Ling A."/>
            <person name="Lombard V."/>
            <person name="Lucas S."/>
            <person name="Lundell T."/>
            <person name="Martin R."/>
            <person name="McLaughlin D.J."/>
            <person name="Morgenstern I."/>
            <person name="Morin E."/>
            <person name="Murat C."/>
            <person name="Nagy L.G."/>
            <person name="Nolan M."/>
            <person name="Ohm R.A."/>
            <person name="Patyshakuliyeva A."/>
            <person name="Rokas A."/>
            <person name="Ruiz-Duenas F.J."/>
            <person name="Sabat G."/>
            <person name="Salamov A."/>
            <person name="Samejima M."/>
            <person name="Schmutz J."/>
            <person name="Slot J.C."/>
            <person name="St John F."/>
            <person name="Stenlid J."/>
            <person name="Sun H."/>
            <person name="Sun S."/>
            <person name="Syed K."/>
            <person name="Tsang A."/>
            <person name="Wiebenga A."/>
            <person name="Young D."/>
            <person name="Pisabarro A."/>
            <person name="Eastwood D.C."/>
            <person name="Martin F."/>
            <person name="Cullen D."/>
            <person name="Grigoriev I.V."/>
            <person name="Hibbett D.S."/>
        </authorList>
    </citation>
    <scope>NUCLEOTIDE SEQUENCE [LARGE SCALE GENOMIC DNA]</scope>
    <source>
        <strain evidence="10 11">DJM-731 SS1</strain>
    </source>
</reference>
<keyword evidence="11" id="KW-1185">Reference proteome</keyword>
<dbReference type="GO" id="GO:0018576">
    <property type="term" value="F:catechol 1,2-dioxygenase activity"/>
    <property type="evidence" value="ECO:0007669"/>
    <property type="project" value="InterPro"/>
</dbReference>
<dbReference type="PANTHER" id="PTHR33711:SF7">
    <property type="entry name" value="INTRADIOL RING-CLEAVAGE DIOXYGENASES DOMAIN-CONTAINING PROTEIN-RELATED"/>
    <property type="match status" value="1"/>
</dbReference>
<dbReference type="Pfam" id="PF00775">
    <property type="entry name" value="Dioxygenase_C"/>
    <property type="match status" value="1"/>
</dbReference>
<evidence type="ECO:0000313" key="10">
    <source>
        <dbReference type="EMBL" id="EJU00188.1"/>
    </source>
</evidence>
<feature type="region of interest" description="Disordered" evidence="7">
    <location>
        <begin position="215"/>
        <end position="240"/>
    </location>
</feature>
<evidence type="ECO:0000256" key="1">
    <source>
        <dbReference type="ARBA" id="ARBA00001965"/>
    </source>
</evidence>
<dbReference type="HOGENOM" id="CLU_636192_0_0_1"/>
<dbReference type="InterPro" id="IPR015889">
    <property type="entry name" value="Intradiol_dOase_core"/>
</dbReference>
<dbReference type="GO" id="GO:0009712">
    <property type="term" value="P:catechol-containing compound metabolic process"/>
    <property type="evidence" value="ECO:0007669"/>
    <property type="project" value="InterPro"/>
</dbReference>
<evidence type="ECO:0000259" key="8">
    <source>
        <dbReference type="Pfam" id="PF00775"/>
    </source>
</evidence>
<feature type="region of interest" description="Disordered" evidence="7">
    <location>
        <begin position="280"/>
        <end position="351"/>
    </location>
</feature>
<dbReference type="Gene3D" id="2.60.130.10">
    <property type="entry name" value="Aromatic compound dioxygenase"/>
    <property type="match status" value="1"/>
</dbReference>
<dbReference type="GeneID" id="63683831"/>
<evidence type="ECO:0000256" key="6">
    <source>
        <dbReference type="ARBA" id="ARBA00023004"/>
    </source>
</evidence>
<dbReference type="AlphaFoldDB" id="M5G8W0"/>